<dbReference type="eggNOG" id="COG3956">
    <property type="taxonomic scope" value="Bacteria"/>
</dbReference>
<feature type="domain" description="NTP pyrophosphohydrolase MazG-like" evidence="2">
    <location>
        <begin position="299"/>
        <end position="372"/>
    </location>
</feature>
<evidence type="ECO:0000259" key="1">
    <source>
        <dbReference type="Pfam" id="PF00590"/>
    </source>
</evidence>
<dbReference type="GO" id="GO:0046052">
    <property type="term" value="P:UTP catabolic process"/>
    <property type="evidence" value="ECO:0007669"/>
    <property type="project" value="TreeGrafter"/>
</dbReference>
<dbReference type="GO" id="GO:0008168">
    <property type="term" value="F:methyltransferase activity"/>
    <property type="evidence" value="ECO:0007669"/>
    <property type="project" value="InterPro"/>
</dbReference>
<dbReference type="GO" id="GO:0006203">
    <property type="term" value="P:dGTP catabolic process"/>
    <property type="evidence" value="ECO:0007669"/>
    <property type="project" value="TreeGrafter"/>
</dbReference>
<dbReference type="InterPro" id="IPR035996">
    <property type="entry name" value="4pyrrol_Methylase_sf"/>
</dbReference>
<dbReference type="InterPro" id="IPR000878">
    <property type="entry name" value="4pyrrol_Mease"/>
</dbReference>
<dbReference type="GO" id="GO:0006950">
    <property type="term" value="P:response to stress"/>
    <property type="evidence" value="ECO:0007669"/>
    <property type="project" value="UniProtKB-ARBA"/>
</dbReference>
<dbReference type="Proteomes" id="UP000004923">
    <property type="component" value="Unassembled WGS sequence"/>
</dbReference>
<dbReference type="InterPro" id="IPR048015">
    <property type="entry name" value="NTP-PPase_MazG-like_N"/>
</dbReference>
<dbReference type="FunFam" id="1.10.287.1080:FF:000003">
    <property type="entry name" value="Nucleoside triphosphate pyrophosphohydrolase"/>
    <property type="match status" value="1"/>
</dbReference>
<dbReference type="InterPro" id="IPR024180">
    <property type="entry name" value="Tetrapyrrole_Mease/MazG_pred"/>
</dbReference>
<dbReference type="NCBIfam" id="TIGR00444">
    <property type="entry name" value="mazG"/>
    <property type="match status" value="1"/>
</dbReference>
<dbReference type="GO" id="GO:0047429">
    <property type="term" value="F:nucleoside triphosphate diphosphatase activity"/>
    <property type="evidence" value="ECO:0007669"/>
    <property type="project" value="InterPro"/>
</dbReference>
<feature type="domain" description="Tetrapyrrole methylase" evidence="1">
    <location>
        <begin position="3"/>
        <end position="205"/>
    </location>
</feature>
<dbReference type="CDD" id="cd11528">
    <property type="entry name" value="NTP-PPase_MazG_Nterm"/>
    <property type="match status" value="1"/>
</dbReference>
<dbReference type="InterPro" id="IPR014777">
    <property type="entry name" value="4pyrrole_Mease_sub1"/>
</dbReference>
<comment type="caution">
    <text evidence="3">The sequence shown here is derived from an EMBL/GenBank/DDBJ whole genome shotgun (WGS) entry which is preliminary data.</text>
</comment>
<dbReference type="RefSeq" id="WP_009146033.1">
    <property type="nucleotide sequence ID" value="NZ_GL830919.1"/>
</dbReference>
<proteinExistence type="predicted"/>
<dbReference type="GO" id="GO:0046076">
    <property type="term" value="P:dTTP catabolic process"/>
    <property type="evidence" value="ECO:0007669"/>
    <property type="project" value="TreeGrafter"/>
</dbReference>
<dbReference type="Pfam" id="PF03819">
    <property type="entry name" value="MazG"/>
    <property type="match status" value="2"/>
</dbReference>
<dbReference type="EMBL" id="AEVN01000086">
    <property type="protein sequence ID" value="EFY04308.1"/>
    <property type="molecule type" value="Genomic_DNA"/>
</dbReference>
<feature type="domain" description="NTP pyrophosphohydrolase MazG-like" evidence="2">
    <location>
        <begin position="431"/>
        <end position="494"/>
    </location>
</feature>
<dbReference type="InterPro" id="IPR011551">
    <property type="entry name" value="NTP_PyrPHydrolase_MazG"/>
</dbReference>
<evidence type="ECO:0000259" key="2">
    <source>
        <dbReference type="Pfam" id="PF03819"/>
    </source>
</evidence>
<dbReference type="CDD" id="cd11723">
    <property type="entry name" value="YabN_N_like"/>
    <property type="match status" value="1"/>
</dbReference>
<dbReference type="PANTHER" id="PTHR30522:SF0">
    <property type="entry name" value="NUCLEOSIDE TRIPHOSPHATE PYROPHOSPHOHYDROLASE"/>
    <property type="match status" value="1"/>
</dbReference>
<dbReference type="InterPro" id="IPR035013">
    <property type="entry name" value="YabN_N"/>
</dbReference>
<evidence type="ECO:0000313" key="3">
    <source>
        <dbReference type="EMBL" id="EFY04308.1"/>
    </source>
</evidence>
<dbReference type="SUPFAM" id="SSF53790">
    <property type="entry name" value="Tetrapyrrole methylase"/>
    <property type="match status" value="1"/>
</dbReference>
<protein>
    <submittedName>
        <fullName evidence="3">MazG family protein</fullName>
    </submittedName>
</protein>
<accession>E8LFP3</accession>
<dbReference type="AlphaFoldDB" id="E8LFP3"/>
<gene>
    <name evidence="3" type="ORF">HMPREF9443_01684</name>
</gene>
<dbReference type="HOGENOM" id="CLU_038356_1_2_9"/>
<evidence type="ECO:0000313" key="4">
    <source>
        <dbReference type="Proteomes" id="UP000004923"/>
    </source>
</evidence>
<dbReference type="CDD" id="cd11529">
    <property type="entry name" value="NTP-PPase_MazG_Cterm"/>
    <property type="match status" value="1"/>
</dbReference>
<dbReference type="OrthoDB" id="9808939at2"/>
<dbReference type="Gene3D" id="1.10.287.1080">
    <property type="entry name" value="MazG-like"/>
    <property type="match status" value="2"/>
</dbReference>
<name>E8LFP3_9FIRM</name>
<dbReference type="GO" id="GO:0046081">
    <property type="term" value="P:dUTP catabolic process"/>
    <property type="evidence" value="ECO:0007669"/>
    <property type="project" value="TreeGrafter"/>
</dbReference>
<dbReference type="PANTHER" id="PTHR30522">
    <property type="entry name" value="NUCLEOSIDE TRIPHOSPHATE PYROPHOSPHOHYDROLASE"/>
    <property type="match status" value="1"/>
</dbReference>
<organism evidence="3 4">
    <name type="scientific">Phascolarctobacterium succinatutens YIT 12067</name>
    <dbReference type="NCBI Taxonomy" id="626939"/>
    <lineage>
        <taxon>Bacteria</taxon>
        <taxon>Bacillati</taxon>
        <taxon>Bacillota</taxon>
        <taxon>Negativicutes</taxon>
        <taxon>Acidaminococcales</taxon>
        <taxon>Acidaminococcaceae</taxon>
        <taxon>Phascolarctobacterium</taxon>
    </lineage>
</organism>
<dbReference type="NCBIfam" id="NF007113">
    <property type="entry name" value="PRK09562.1"/>
    <property type="match status" value="1"/>
</dbReference>
<dbReference type="Gene3D" id="3.40.1010.10">
    <property type="entry name" value="Cobalt-precorrin-4 Transmethylase, Domain 1"/>
    <property type="match status" value="1"/>
</dbReference>
<dbReference type="Pfam" id="PF00590">
    <property type="entry name" value="TP_methylase"/>
    <property type="match status" value="1"/>
</dbReference>
<dbReference type="InterPro" id="IPR048011">
    <property type="entry name" value="NTP-PPase_MazG-like_C"/>
</dbReference>
<dbReference type="GO" id="GO:0046047">
    <property type="term" value="P:TTP catabolic process"/>
    <property type="evidence" value="ECO:0007669"/>
    <property type="project" value="TreeGrafter"/>
</dbReference>
<keyword evidence="4" id="KW-1185">Reference proteome</keyword>
<dbReference type="PIRSF" id="PIRSF002845">
    <property type="entry name" value="Ttrprl_mtas_MazG"/>
    <property type="match status" value="1"/>
</dbReference>
<dbReference type="InterPro" id="IPR004518">
    <property type="entry name" value="MazG-like_dom"/>
</dbReference>
<dbReference type="FunFam" id="1.10.287.1080:FF:000001">
    <property type="entry name" value="Nucleoside triphosphate pyrophosphohydrolase"/>
    <property type="match status" value="1"/>
</dbReference>
<reference evidence="3 4" key="1">
    <citation type="submission" date="2011-01" db="EMBL/GenBank/DDBJ databases">
        <authorList>
            <person name="Weinstock G."/>
            <person name="Sodergren E."/>
            <person name="Clifton S."/>
            <person name="Fulton L."/>
            <person name="Fulton B."/>
            <person name="Courtney L."/>
            <person name="Fronick C."/>
            <person name="Harrison M."/>
            <person name="Strong C."/>
            <person name="Farmer C."/>
            <person name="Delahaunty K."/>
            <person name="Markovic C."/>
            <person name="Hall O."/>
            <person name="Minx P."/>
            <person name="Tomlinson C."/>
            <person name="Mitreva M."/>
            <person name="Hou S."/>
            <person name="Chen J."/>
            <person name="Wollam A."/>
            <person name="Pepin K.H."/>
            <person name="Johnson M."/>
            <person name="Bhonagiri V."/>
            <person name="Zhang X."/>
            <person name="Suruliraj S."/>
            <person name="Warren W."/>
            <person name="Chinwalla A."/>
            <person name="Mardis E.R."/>
            <person name="Wilson R.K."/>
        </authorList>
    </citation>
    <scope>NUCLEOTIDE SEQUENCE [LARGE SCALE GENOMIC DNA]</scope>
    <source>
        <strain evidence="3 4">YIT 12067</strain>
    </source>
</reference>
<dbReference type="SUPFAM" id="SSF101386">
    <property type="entry name" value="all-alpha NTP pyrophosphatases"/>
    <property type="match status" value="2"/>
</dbReference>
<dbReference type="GO" id="GO:0046061">
    <property type="term" value="P:dATP catabolic process"/>
    <property type="evidence" value="ECO:0007669"/>
    <property type="project" value="TreeGrafter"/>
</dbReference>
<sequence length="533" mass="59356">MGTITIVGLGPGAVGHLSLETMGLLQNCAQVILRTAVHPTVAELEKQNVKFTSCDDLYEKAASFEEVYDSVVERVLAAAQNGDVVYAVPGSPLVAEKTVVLMRTAAKAQGVKLVIKPSMSFLDLAYVELGIDPIAGLQIIDAQDFAEIASAGQHPLMITQVYSQMVAGDLKIALMDVLPDEYEIYFLRNLGLPDEECRPIKLFELDRQPNIDHLTSAYVPPMPEGAEDTVFENVDDAEAVPGIITFGEDEDEFAEEGEEEGYAEDFLPEAGFDDFDIQPLADVMRTLREPDGCPWDREQTHKSIRSNMIEEVYEYLEAVDADDVDGMREELGDLLMQVVFHARMAQEAGRFDLQDVIDEVVDKLIRRHPHVFGDTHVDNSDDVLVNWEAIKKQEKQERKHVLDGVSQGLPALLRAYKLQSKAAKVGFDWQDSASVWAKVQEELGELQEALQAGDKAAAESELGDVLFAVVNYARHNGIEPEVALDGTNNRFASRFNYVEEQVEASGKTWQDFTLNQLDEFWNQAKELERKSDL</sequence>